<feature type="transmembrane region" description="Helical" evidence="1">
    <location>
        <begin position="145"/>
        <end position="165"/>
    </location>
</feature>
<evidence type="ECO:0000256" key="2">
    <source>
        <dbReference type="SAM" id="SignalP"/>
    </source>
</evidence>
<feature type="transmembrane region" description="Helical" evidence="1">
    <location>
        <begin position="177"/>
        <end position="196"/>
    </location>
</feature>
<keyword evidence="2" id="KW-0732">Signal</keyword>
<dbReference type="GO" id="GO:0016020">
    <property type="term" value="C:membrane"/>
    <property type="evidence" value="ECO:0007669"/>
    <property type="project" value="TreeGrafter"/>
</dbReference>
<sequence>MAFRRGGGFLVLAALLAAAHARILDNEVLGEHTVDAEALSSRALPAPSWRAIVRCAVAAAPLDCVEARSQSAVDAMLAQMSEARAAADDTALEPEVVDKVAELSEVMVAAAASVLEQKLGIRDEDSQGLVEEGRGKKKKKKIHKLIALVKLVLLVLVVKLKLAFIMMALQTLFQFKLVVMVFLILLTKKISLWATLKASKNADAQKVVYYEHAQHQHHYDDHGGWGGGGGHDEHADAGAGGGSGWNLWGRSYETAKGVDGQGVGLDGQVPAGSLGSLGVQSGVYRAADGTRIVVRQPDAHDMAYSAQRP</sequence>
<dbReference type="KEGG" id="tpal:117650595"/>
<proteinExistence type="predicted"/>
<dbReference type="GeneID" id="117650595"/>
<accession>A0A6P8ZY39</accession>
<protein>
    <submittedName>
        <fullName evidence="4 5">Uncharacterized protein LOC117650595</fullName>
    </submittedName>
</protein>
<feature type="signal peptide" evidence="2">
    <location>
        <begin position="1"/>
        <end position="21"/>
    </location>
</feature>
<dbReference type="RefSeq" id="XP_034250030.1">
    <property type="nucleotide sequence ID" value="XM_034394139.1"/>
</dbReference>
<feature type="chain" id="PRO_5044654928" evidence="2">
    <location>
        <begin position="22"/>
        <end position="309"/>
    </location>
</feature>
<dbReference type="RefSeq" id="XP_034250020.1">
    <property type="nucleotide sequence ID" value="XM_034394129.1"/>
</dbReference>
<evidence type="ECO:0000313" key="5">
    <source>
        <dbReference type="RefSeq" id="XP_034250030.1"/>
    </source>
</evidence>
<keyword evidence="1" id="KW-0812">Transmembrane</keyword>
<dbReference type="InterPro" id="IPR012464">
    <property type="entry name" value="DUF1676"/>
</dbReference>
<dbReference type="OrthoDB" id="10586203at2759"/>
<keyword evidence="1" id="KW-1133">Transmembrane helix</keyword>
<keyword evidence="3" id="KW-1185">Reference proteome</keyword>
<evidence type="ECO:0000313" key="3">
    <source>
        <dbReference type="Proteomes" id="UP000515158"/>
    </source>
</evidence>
<gene>
    <name evidence="4 5" type="primary">LOC117650595</name>
</gene>
<reference evidence="4 5" key="1">
    <citation type="submission" date="2025-04" db="UniProtKB">
        <authorList>
            <consortium name="RefSeq"/>
        </authorList>
    </citation>
    <scope>IDENTIFICATION</scope>
    <source>
        <tissue evidence="4 5">Total insect</tissue>
    </source>
</reference>
<evidence type="ECO:0000256" key="1">
    <source>
        <dbReference type="SAM" id="Phobius"/>
    </source>
</evidence>
<dbReference type="Proteomes" id="UP000515158">
    <property type="component" value="Unplaced"/>
</dbReference>
<evidence type="ECO:0000313" key="4">
    <source>
        <dbReference type="RefSeq" id="XP_034250020.1"/>
    </source>
</evidence>
<name>A0A6P8ZY39_THRPL</name>
<organism evidence="5">
    <name type="scientific">Thrips palmi</name>
    <name type="common">Melon thrips</name>
    <dbReference type="NCBI Taxonomy" id="161013"/>
    <lineage>
        <taxon>Eukaryota</taxon>
        <taxon>Metazoa</taxon>
        <taxon>Ecdysozoa</taxon>
        <taxon>Arthropoda</taxon>
        <taxon>Hexapoda</taxon>
        <taxon>Insecta</taxon>
        <taxon>Pterygota</taxon>
        <taxon>Neoptera</taxon>
        <taxon>Paraneoptera</taxon>
        <taxon>Thysanoptera</taxon>
        <taxon>Terebrantia</taxon>
        <taxon>Thripoidea</taxon>
        <taxon>Thripidae</taxon>
        <taxon>Thrips</taxon>
    </lineage>
</organism>
<keyword evidence="1" id="KW-0472">Membrane</keyword>
<dbReference type="AlphaFoldDB" id="A0A6P8ZY39"/>
<dbReference type="PANTHER" id="PTHR21879">
    <property type="entry name" value="FI03362P-RELATED-RELATED"/>
    <property type="match status" value="1"/>
</dbReference>